<evidence type="ECO:0000313" key="3">
    <source>
        <dbReference type="EMBL" id="KIO54450.1"/>
    </source>
</evidence>
<protein>
    <recommendedName>
        <fullName evidence="2">DUF4960 domain-containing protein</fullName>
    </recommendedName>
</protein>
<evidence type="ECO:0000313" key="6">
    <source>
        <dbReference type="Proteomes" id="UP000198302"/>
    </source>
</evidence>
<organism evidence="3 5">
    <name type="scientific">Flavobacterium hibernum</name>
    <dbReference type="NCBI Taxonomy" id="37752"/>
    <lineage>
        <taxon>Bacteria</taxon>
        <taxon>Pseudomonadati</taxon>
        <taxon>Bacteroidota</taxon>
        <taxon>Flavobacteriia</taxon>
        <taxon>Flavobacteriales</taxon>
        <taxon>Flavobacteriaceae</taxon>
        <taxon>Flavobacterium</taxon>
    </lineage>
</organism>
<proteinExistence type="predicted"/>
<keyword evidence="6" id="KW-1185">Reference proteome</keyword>
<dbReference type="Proteomes" id="UP000032061">
    <property type="component" value="Unassembled WGS sequence"/>
</dbReference>
<feature type="chain" id="PRO_5002209381" description="DUF4960 domain-containing protein" evidence="1">
    <location>
        <begin position="25"/>
        <end position="465"/>
    </location>
</feature>
<evidence type="ECO:0000313" key="4">
    <source>
        <dbReference type="EMBL" id="OXA88077.1"/>
    </source>
</evidence>
<dbReference type="Pfam" id="PF16324">
    <property type="entry name" value="DUF4960"/>
    <property type="match status" value="1"/>
</dbReference>
<reference evidence="3 5" key="1">
    <citation type="submission" date="2015-01" db="EMBL/GenBank/DDBJ databases">
        <title>Genome of Flavobacterium hibernum DSM 12611.</title>
        <authorList>
            <person name="Stropko S.J."/>
            <person name="Pipes S.E."/>
            <person name="Newman J.D."/>
        </authorList>
    </citation>
    <scope>NUCLEOTIDE SEQUENCE [LARGE SCALE GENOMIC DNA]</scope>
    <source>
        <strain evidence="3 5">DSM 12611</strain>
    </source>
</reference>
<accession>A0A0D0ENB0</accession>
<dbReference type="STRING" id="37752.IW18_03105"/>
<feature type="signal peptide" evidence="1">
    <location>
        <begin position="1"/>
        <end position="24"/>
    </location>
</feature>
<dbReference type="PROSITE" id="PS51257">
    <property type="entry name" value="PROKAR_LIPOPROTEIN"/>
    <property type="match status" value="1"/>
</dbReference>
<dbReference type="EMBL" id="JPRK01000003">
    <property type="protein sequence ID" value="KIO54450.1"/>
    <property type="molecule type" value="Genomic_DNA"/>
</dbReference>
<evidence type="ECO:0000313" key="5">
    <source>
        <dbReference type="Proteomes" id="UP000032061"/>
    </source>
</evidence>
<dbReference type="EMBL" id="MUGX01000011">
    <property type="protein sequence ID" value="OXA88077.1"/>
    <property type="molecule type" value="Genomic_DNA"/>
</dbReference>
<gene>
    <name evidence="4" type="ORF">B0A73_09885</name>
    <name evidence="3" type="ORF">IW18_03105</name>
</gene>
<dbReference type="InterPro" id="IPR032526">
    <property type="entry name" value="DUF4960"/>
</dbReference>
<dbReference type="Proteomes" id="UP000198302">
    <property type="component" value="Unassembled WGS sequence"/>
</dbReference>
<evidence type="ECO:0000256" key="1">
    <source>
        <dbReference type="SAM" id="SignalP"/>
    </source>
</evidence>
<comment type="caution">
    <text evidence="3">The sequence shown here is derived from an EMBL/GenBank/DDBJ whole genome shotgun (WGS) entry which is preliminary data.</text>
</comment>
<sequence length="465" mass="50112">MKKALNKYWTKVFIVLAMIFMITACENSFETGGFDVSSPSNVLSFKLNGVSGNIDQTTGKITVVMPYGSDITAIKPEVVFVDGTTSNPELNSAMNFTNPVKFRVVNGNLYKDYIVTTTVLSPIKSFTINGVAATVNDISKTINMTLPENTDLTALKPVIEVTTGVTISPASGATVDFTNAVTFVITSNGKSVNYTANVGVPVAGLTVAFLGTAATRSGITNMDEVTASNWLFDNFPGAKYISFESIQNGADLSDIDVIWWHFDSAANLPSVAYNPAVTNALKNFRTNGGNLLLTSFASQYVDALGIVPSGKGPNNVFGDFLPNGFVDGNSWGMSFVGHEGHPIFQGLTIFEAGKANLLQSGTFRLNHTAWWFLPEWGGYNNGEGWRNQTGGTNLASEAWDNELNGRVTIAEFPNTSTNKNVIVISMVAYDWYNETNSSGVPSQANEFITNIKLLTQNSINYLAAK</sequence>
<feature type="domain" description="DUF4960" evidence="2">
    <location>
        <begin position="209"/>
        <end position="462"/>
    </location>
</feature>
<dbReference type="AlphaFoldDB" id="A0A0D0ENB0"/>
<keyword evidence="1" id="KW-0732">Signal</keyword>
<reference evidence="4 6" key="2">
    <citation type="submission" date="2016-11" db="EMBL/GenBank/DDBJ databases">
        <title>Whole genomes of Flavobacteriaceae.</title>
        <authorList>
            <person name="Stine C."/>
            <person name="Li C."/>
            <person name="Tadesse D."/>
        </authorList>
    </citation>
    <scope>NUCLEOTIDE SEQUENCE [LARGE SCALE GENOMIC DNA]</scope>
    <source>
        <strain evidence="4 6">ATCC 51468</strain>
    </source>
</reference>
<dbReference type="OrthoDB" id="727829at2"/>
<evidence type="ECO:0000259" key="2">
    <source>
        <dbReference type="Pfam" id="PF16324"/>
    </source>
</evidence>
<dbReference type="RefSeq" id="WP_041516112.1">
    <property type="nucleotide sequence ID" value="NZ_JPRK01000003.1"/>
</dbReference>
<dbReference type="Gene3D" id="2.60.40.2340">
    <property type="match status" value="2"/>
</dbReference>
<name>A0A0D0ENB0_9FLAO</name>